<evidence type="ECO:0000256" key="1">
    <source>
        <dbReference type="SAM" id="MobiDB-lite"/>
    </source>
</evidence>
<feature type="compositionally biased region" description="Basic and acidic residues" evidence="1">
    <location>
        <begin position="47"/>
        <end position="56"/>
    </location>
</feature>
<dbReference type="AlphaFoldDB" id="A0A176VCH4"/>
<evidence type="ECO:0000313" key="3">
    <source>
        <dbReference type="Proteomes" id="UP000077202"/>
    </source>
</evidence>
<organism evidence="2 3">
    <name type="scientific">Marchantia polymorpha subsp. ruderalis</name>
    <dbReference type="NCBI Taxonomy" id="1480154"/>
    <lineage>
        <taxon>Eukaryota</taxon>
        <taxon>Viridiplantae</taxon>
        <taxon>Streptophyta</taxon>
        <taxon>Embryophyta</taxon>
        <taxon>Marchantiophyta</taxon>
        <taxon>Marchantiopsida</taxon>
        <taxon>Marchantiidae</taxon>
        <taxon>Marchantiales</taxon>
        <taxon>Marchantiaceae</taxon>
        <taxon>Marchantia</taxon>
    </lineage>
</organism>
<name>A0A176VCH4_MARPO</name>
<protein>
    <submittedName>
        <fullName evidence="2">Uncharacterized protein</fullName>
    </submittedName>
</protein>
<accession>A0A176VCH4</accession>
<reference evidence="2" key="1">
    <citation type="submission" date="2016-03" db="EMBL/GenBank/DDBJ databases">
        <title>Mechanisms controlling the formation of the plant cell surface in tip-growing cells are functionally conserved among land plants.</title>
        <authorList>
            <person name="Honkanen S."/>
            <person name="Jones V.A."/>
            <person name="Morieri G."/>
            <person name="Champion C."/>
            <person name="Hetherington A.J."/>
            <person name="Kelly S."/>
            <person name="Saint-Marcoux D."/>
            <person name="Proust H."/>
            <person name="Prescott H."/>
            <person name="Dolan L."/>
        </authorList>
    </citation>
    <scope>NUCLEOTIDE SEQUENCE [LARGE SCALE GENOMIC DNA]</scope>
    <source>
        <tissue evidence="2">Whole gametophyte</tissue>
    </source>
</reference>
<sequence length="81" mass="8650">MASSSRRTEREGASLGRRSTREGGAGGGEEEKDKSEGEEEEEEEDKGSEAKQRGGHDSTNGLNDRGAAARVFSSMTIFIVT</sequence>
<feature type="region of interest" description="Disordered" evidence="1">
    <location>
        <begin position="1"/>
        <end position="70"/>
    </location>
</feature>
<feature type="compositionally biased region" description="Acidic residues" evidence="1">
    <location>
        <begin position="36"/>
        <end position="46"/>
    </location>
</feature>
<comment type="caution">
    <text evidence="2">The sequence shown here is derived from an EMBL/GenBank/DDBJ whole genome shotgun (WGS) entry which is preliminary data.</text>
</comment>
<feature type="compositionally biased region" description="Basic and acidic residues" evidence="1">
    <location>
        <begin position="1"/>
        <end position="12"/>
    </location>
</feature>
<dbReference type="EMBL" id="LVLJ01004028">
    <property type="protein sequence ID" value="OAE18564.1"/>
    <property type="molecule type" value="Genomic_DNA"/>
</dbReference>
<dbReference type="Proteomes" id="UP000077202">
    <property type="component" value="Unassembled WGS sequence"/>
</dbReference>
<proteinExistence type="predicted"/>
<keyword evidence="3" id="KW-1185">Reference proteome</keyword>
<evidence type="ECO:0000313" key="2">
    <source>
        <dbReference type="EMBL" id="OAE18564.1"/>
    </source>
</evidence>
<gene>
    <name evidence="2" type="ORF">AXG93_1923s1200</name>
</gene>